<reference evidence="1 3" key="2">
    <citation type="journal article" date="2014" name="BMC Genomics">
        <title>An improved genome release (version Mt4.0) for the model legume Medicago truncatula.</title>
        <authorList>
            <person name="Tang H."/>
            <person name="Krishnakumar V."/>
            <person name="Bidwell S."/>
            <person name="Rosen B."/>
            <person name="Chan A."/>
            <person name="Zhou S."/>
            <person name="Gentzbittel L."/>
            <person name="Childs K.L."/>
            <person name="Yandell M."/>
            <person name="Gundlach H."/>
            <person name="Mayer K.F."/>
            <person name="Schwartz D.C."/>
            <person name="Town C.D."/>
        </authorList>
    </citation>
    <scope>GENOME REANNOTATION</scope>
    <source>
        <strain evidence="2 3">cv. Jemalong A17</strain>
    </source>
</reference>
<protein>
    <recommendedName>
        <fullName evidence="4">Reverse transcriptase zinc-binding domain-containing protein</fullName>
    </recommendedName>
</protein>
<dbReference type="PaxDb" id="3880-AES76077"/>
<accession>G7KQ97</accession>
<dbReference type="AlphaFoldDB" id="G7KQ97"/>
<evidence type="ECO:0000313" key="2">
    <source>
        <dbReference type="EnsemblPlants" id="AES76077"/>
    </source>
</evidence>
<evidence type="ECO:0008006" key="4">
    <source>
        <dbReference type="Google" id="ProtNLM"/>
    </source>
</evidence>
<dbReference type="Proteomes" id="UP000002051">
    <property type="component" value="Chromosome 6"/>
</dbReference>
<dbReference type="EnsemblPlants" id="AES76077">
    <property type="protein sequence ID" value="AES76077"/>
    <property type="gene ID" value="MTR_6g070940"/>
</dbReference>
<dbReference type="PANTHER" id="PTHR36617">
    <property type="entry name" value="PROTEIN, PUTATIVE-RELATED"/>
    <property type="match status" value="1"/>
</dbReference>
<gene>
    <name evidence="1" type="ordered locus">MTR_6g070940</name>
</gene>
<dbReference type="HOGENOM" id="CLU_1680562_0_0_1"/>
<keyword evidence="3" id="KW-1185">Reference proteome</keyword>
<proteinExistence type="predicted"/>
<evidence type="ECO:0000313" key="1">
    <source>
        <dbReference type="EMBL" id="AES76077.1"/>
    </source>
</evidence>
<reference evidence="1 3" key="1">
    <citation type="journal article" date="2011" name="Nature">
        <title>The Medicago genome provides insight into the evolution of rhizobial symbioses.</title>
        <authorList>
            <person name="Young N.D."/>
            <person name="Debelle F."/>
            <person name="Oldroyd G.E."/>
            <person name="Geurts R."/>
            <person name="Cannon S.B."/>
            <person name="Udvardi M.K."/>
            <person name="Benedito V.A."/>
            <person name="Mayer K.F."/>
            <person name="Gouzy J."/>
            <person name="Schoof H."/>
            <person name="Van de Peer Y."/>
            <person name="Proost S."/>
            <person name="Cook D.R."/>
            <person name="Meyers B.C."/>
            <person name="Spannagl M."/>
            <person name="Cheung F."/>
            <person name="De Mita S."/>
            <person name="Krishnakumar V."/>
            <person name="Gundlach H."/>
            <person name="Zhou S."/>
            <person name="Mudge J."/>
            <person name="Bharti A.K."/>
            <person name="Murray J.D."/>
            <person name="Naoumkina M.A."/>
            <person name="Rosen B."/>
            <person name="Silverstein K.A."/>
            <person name="Tang H."/>
            <person name="Rombauts S."/>
            <person name="Zhao P.X."/>
            <person name="Zhou P."/>
            <person name="Barbe V."/>
            <person name="Bardou P."/>
            <person name="Bechner M."/>
            <person name="Bellec A."/>
            <person name="Berger A."/>
            <person name="Berges H."/>
            <person name="Bidwell S."/>
            <person name="Bisseling T."/>
            <person name="Choisne N."/>
            <person name="Couloux A."/>
            <person name="Denny R."/>
            <person name="Deshpande S."/>
            <person name="Dai X."/>
            <person name="Doyle J.J."/>
            <person name="Dudez A.M."/>
            <person name="Farmer A.D."/>
            <person name="Fouteau S."/>
            <person name="Franken C."/>
            <person name="Gibelin C."/>
            <person name="Gish J."/>
            <person name="Goldstein S."/>
            <person name="Gonzalez A.J."/>
            <person name="Green P.J."/>
            <person name="Hallab A."/>
            <person name="Hartog M."/>
            <person name="Hua A."/>
            <person name="Humphray S.J."/>
            <person name="Jeong D.H."/>
            <person name="Jing Y."/>
            <person name="Jocker A."/>
            <person name="Kenton S.M."/>
            <person name="Kim D.J."/>
            <person name="Klee K."/>
            <person name="Lai H."/>
            <person name="Lang C."/>
            <person name="Lin S."/>
            <person name="Macmil S.L."/>
            <person name="Magdelenat G."/>
            <person name="Matthews L."/>
            <person name="McCorrison J."/>
            <person name="Monaghan E.L."/>
            <person name="Mun J.H."/>
            <person name="Najar F.Z."/>
            <person name="Nicholson C."/>
            <person name="Noirot C."/>
            <person name="O'Bleness M."/>
            <person name="Paule C.R."/>
            <person name="Poulain J."/>
            <person name="Prion F."/>
            <person name="Qin B."/>
            <person name="Qu C."/>
            <person name="Retzel E.F."/>
            <person name="Riddle C."/>
            <person name="Sallet E."/>
            <person name="Samain S."/>
            <person name="Samson N."/>
            <person name="Sanders I."/>
            <person name="Saurat O."/>
            <person name="Scarpelli C."/>
            <person name="Schiex T."/>
            <person name="Segurens B."/>
            <person name="Severin A.J."/>
            <person name="Sherrier D.J."/>
            <person name="Shi R."/>
            <person name="Sims S."/>
            <person name="Singer S.R."/>
            <person name="Sinharoy S."/>
            <person name="Sterck L."/>
            <person name="Viollet A."/>
            <person name="Wang B.B."/>
            <person name="Wang K."/>
            <person name="Wang M."/>
            <person name="Wang X."/>
            <person name="Warfsmann J."/>
            <person name="Weissenbach J."/>
            <person name="White D.D."/>
            <person name="White J.D."/>
            <person name="Wiley G.B."/>
            <person name="Wincker P."/>
            <person name="Xing Y."/>
            <person name="Yang L."/>
            <person name="Yao Z."/>
            <person name="Ying F."/>
            <person name="Zhai J."/>
            <person name="Zhou L."/>
            <person name="Zuber A."/>
            <person name="Denarie J."/>
            <person name="Dixon R.A."/>
            <person name="May G.D."/>
            <person name="Schwartz D.C."/>
            <person name="Rogers J."/>
            <person name="Quetier F."/>
            <person name="Town C.D."/>
            <person name="Roe B.A."/>
        </authorList>
    </citation>
    <scope>NUCLEOTIDE SEQUENCE [LARGE SCALE GENOMIC DNA]</scope>
    <source>
        <strain evidence="1">A17</strain>
        <strain evidence="2 3">cv. Jemalong A17</strain>
    </source>
</reference>
<organism evidence="1 3">
    <name type="scientific">Medicago truncatula</name>
    <name type="common">Barrel medic</name>
    <name type="synonym">Medicago tribuloides</name>
    <dbReference type="NCBI Taxonomy" id="3880"/>
    <lineage>
        <taxon>Eukaryota</taxon>
        <taxon>Viridiplantae</taxon>
        <taxon>Streptophyta</taxon>
        <taxon>Embryophyta</taxon>
        <taxon>Tracheophyta</taxon>
        <taxon>Spermatophyta</taxon>
        <taxon>Magnoliopsida</taxon>
        <taxon>eudicotyledons</taxon>
        <taxon>Gunneridae</taxon>
        <taxon>Pentapetalae</taxon>
        <taxon>rosids</taxon>
        <taxon>fabids</taxon>
        <taxon>Fabales</taxon>
        <taxon>Fabaceae</taxon>
        <taxon>Papilionoideae</taxon>
        <taxon>50 kb inversion clade</taxon>
        <taxon>NPAAA clade</taxon>
        <taxon>Hologalegina</taxon>
        <taxon>IRL clade</taxon>
        <taxon>Trifolieae</taxon>
        <taxon>Medicago</taxon>
    </lineage>
</organism>
<dbReference type="EMBL" id="CM001222">
    <property type="protein sequence ID" value="AES76077.1"/>
    <property type="molecule type" value="Genomic_DNA"/>
</dbReference>
<evidence type="ECO:0000313" key="3">
    <source>
        <dbReference type="Proteomes" id="UP000002051"/>
    </source>
</evidence>
<dbReference type="PANTHER" id="PTHR36617:SF5">
    <property type="entry name" value="OS05G0421675 PROTEIN"/>
    <property type="match status" value="1"/>
</dbReference>
<name>G7KQ97_MEDTR</name>
<sequence>MSGLKVNFNKSMLVGVNISDSWLVEATNILNCKVGKVAKIRDGVGEEGDGWSAGMMSWKVGDGETTFFWLDQWVGDVLLCRHFSRLFNLAENKLASVASMCSLGWEVGGGAWQWRRRYTWQWQPDLIGGYSVRSGYEILTSQDHHVVDTAQNLIWHP</sequence>
<reference evidence="2" key="3">
    <citation type="submission" date="2015-04" db="UniProtKB">
        <authorList>
            <consortium name="EnsemblPlants"/>
        </authorList>
    </citation>
    <scope>IDENTIFICATION</scope>
    <source>
        <strain evidence="2">cv. Jemalong A17</strain>
    </source>
</reference>